<name>A0A914BIE4_PATMI</name>
<organism evidence="3 4">
    <name type="scientific">Patiria miniata</name>
    <name type="common">Bat star</name>
    <name type="synonym">Asterina miniata</name>
    <dbReference type="NCBI Taxonomy" id="46514"/>
    <lineage>
        <taxon>Eukaryota</taxon>
        <taxon>Metazoa</taxon>
        <taxon>Echinodermata</taxon>
        <taxon>Eleutherozoa</taxon>
        <taxon>Asterozoa</taxon>
        <taxon>Asteroidea</taxon>
        <taxon>Valvatacea</taxon>
        <taxon>Valvatida</taxon>
        <taxon>Asterinidae</taxon>
        <taxon>Patiria</taxon>
    </lineage>
</organism>
<feature type="compositionally biased region" description="Polar residues" evidence="1">
    <location>
        <begin position="232"/>
        <end position="245"/>
    </location>
</feature>
<dbReference type="RefSeq" id="XP_038075621.1">
    <property type="nucleotide sequence ID" value="XM_038219693.1"/>
</dbReference>
<dbReference type="SUPFAM" id="SSF56672">
    <property type="entry name" value="DNA/RNA polymerases"/>
    <property type="match status" value="1"/>
</dbReference>
<protein>
    <recommendedName>
        <fullName evidence="2">Reverse transcriptase domain-containing protein</fullName>
    </recommendedName>
</protein>
<accession>A0A914BIE4</accession>
<proteinExistence type="predicted"/>
<evidence type="ECO:0000313" key="4">
    <source>
        <dbReference type="Proteomes" id="UP000887568"/>
    </source>
</evidence>
<feature type="domain" description="Reverse transcriptase" evidence="2">
    <location>
        <begin position="448"/>
        <end position="686"/>
    </location>
</feature>
<dbReference type="GeneID" id="119743290"/>
<dbReference type="EnsemblMetazoa" id="XM_038219693.1">
    <property type="protein sequence ID" value="XP_038075621.1"/>
    <property type="gene ID" value="LOC119743290"/>
</dbReference>
<dbReference type="Pfam" id="PF00078">
    <property type="entry name" value="RVT_1"/>
    <property type="match status" value="1"/>
</dbReference>
<dbReference type="PANTHER" id="PTHR36688:SF1">
    <property type="entry name" value="ENDONUCLEASE_EXONUCLEASE_PHOSPHATASE DOMAIN-CONTAINING PROTEIN"/>
    <property type="match status" value="1"/>
</dbReference>
<dbReference type="SUPFAM" id="SSF56219">
    <property type="entry name" value="DNase I-like"/>
    <property type="match status" value="1"/>
</dbReference>
<dbReference type="AlphaFoldDB" id="A0A914BIE4"/>
<dbReference type="InterPro" id="IPR043502">
    <property type="entry name" value="DNA/RNA_pol_sf"/>
</dbReference>
<dbReference type="PROSITE" id="PS50878">
    <property type="entry name" value="RT_POL"/>
    <property type="match status" value="1"/>
</dbReference>
<dbReference type="PANTHER" id="PTHR36688">
    <property type="entry name" value="ENDO/EXONUCLEASE/PHOSPHATASE DOMAIN-CONTAINING PROTEIN"/>
    <property type="match status" value="1"/>
</dbReference>
<dbReference type="Proteomes" id="UP000887568">
    <property type="component" value="Unplaced"/>
</dbReference>
<dbReference type="InterPro" id="IPR000477">
    <property type="entry name" value="RT_dom"/>
</dbReference>
<sequence>MGRWTNGTSDQWEEKTASTRPLLLVAVSVKLMSSPRSQQPQHPRQHASFSGRADLSIESLQILQLNIEGLTIAKLDVFEQITTKNKATVVLLQETHKKNDAILKLPGQCADDDAETEWIATKVQETTVVNVYKPPPSRLDQGSLPDVPAPALYAGDFNSWQTDWGYKTINKDGEFLADWVLLSRRSAPLRPEGAPLVHLRTLEHQVQPRPGLRQSFRARTTATSAHLGVIPSHTTSPITNHNTITDPVDGGKTSPEVELPQGELGKLRTRCQHRCRSPASAYRHQHRLRIRGLPQAKSNVERATAATDLLNRLKTKRRERWTETVESIDSTHSSRRAWQTINKLTGQGTKPKPCPITVDAIAAQLISNGRFPNADKAFTRKITGEVNDLRRAPCADRNLSGDFTNDKIVSALKHLKPNKAAGIDNIHPEFILHQGSQATERLRSFCSVCYRSSKLPKIWCRAKVIALPKPSKPMDDPKGYWPIALLCVPKSTVDQVTLLTRDIKDTFQKGEKAGVVLLNLRAAYDTVWLRGLHLKLLQTIPDRHMVGFIMEMLSNRSFTLHTSDGQHSRLRRLKNGIPQGSVLAPMLFNIYIHDLPDTLMSKYGYVDNLTIMFADKGWETIESGLMADMDTLSTYLSNWHLKLSVAKTMSSAFHLNNREASRELNIIVNNNRLQFQATPTYLGVKLDRTYPDVPPTPRKCVSKDISPRCPHKTASWHCASPPKRWSSPLPSIVPQSGVAWE</sequence>
<reference evidence="3" key="1">
    <citation type="submission" date="2022-11" db="UniProtKB">
        <authorList>
            <consortium name="EnsemblMetazoa"/>
        </authorList>
    </citation>
    <scope>IDENTIFICATION</scope>
</reference>
<dbReference type="OMA" id="NIANEEC"/>
<dbReference type="OrthoDB" id="409048at2759"/>
<evidence type="ECO:0000259" key="2">
    <source>
        <dbReference type="PROSITE" id="PS50878"/>
    </source>
</evidence>
<feature type="region of interest" description="Disordered" evidence="1">
    <location>
        <begin position="226"/>
        <end position="265"/>
    </location>
</feature>
<dbReference type="InterPro" id="IPR052560">
    <property type="entry name" value="RdDP_mobile_element"/>
</dbReference>
<dbReference type="InterPro" id="IPR036691">
    <property type="entry name" value="Endo/exonu/phosph_ase_sf"/>
</dbReference>
<dbReference type="Gene3D" id="3.60.10.10">
    <property type="entry name" value="Endonuclease/exonuclease/phosphatase"/>
    <property type="match status" value="1"/>
</dbReference>
<evidence type="ECO:0000313" key="3">
    <source>
        <dbReference type="EnsemblMetazoa" id="XP_038075621.1"/>
    </source>
</evidence>
<evidence type="ECO:0000256" key="1">
    <source>
        <dbReference type="SAM" id="MobiDB-lite"/>
    </source>
</evidence>
<keyword evidence="4" id="KW-1185">Reference proteome</keyword>